<name>A0AAW2EU96_9HYME</name>
<proteinExistence type="predicted"/>
<dbReference type="AlphaFoldDB" id="A0AAW2EU96"/>
<keyword evidence="4" id="KW-1185">Reference proteome</keyword>
<comment type="caution">
    <text evidence="3">The sequence shown here is derived from an EMBL/GenBank/DDBJ whole genome shotgun (WGS) entry which is preliminary data.</text>
</comment>
<sequence length="172" mass="20206">MKRAYQEIAKSLMENNFNVSPLQVENRFKTLKRAYKNMMLYNRRNGRGKYICSYEQVTLVAKNNSVCSNMETPTTKTVQHNSRLEAQNVKIIENLQSCQRLLRNLITRMDSKNKNANYMQNGVLQVCMEMRDLQKEAYSRAEEQREKANAQRETRNSLLEEIVTLLKSEKNT</sequence>
<dbReference type="Pfam" id="PF13837">
    <property type="entry name" value="Myb_DNA-bind_4"/>
    <property type="match status" value="1"/>
</dbReference>
<gene>
    <name evidence="3" type="ORF">PUN28_016718</name>
</gene>
<reference evidence="3 4" key="1">
    <citation type="submission" date="2023-03" db="EMBL/GenBank/DDBJ databases">
        <title>High recombination rates correlate with genetic variation in Cardiocondyla obscurior ants.</title>
        <authorList>
            <person name="Errbii M."/>
        </authorList>
    </citation>
    <scope>NUCLEOTIDE SEQUENCE [LARGE SCALE GENOMIC DNA]</scope>
    <source>
        <strain evidence="3">Alpha-2009</strain>
        <tissue evidence="3">Whole body</tissue>
    </source>
</reference>
<keyword evidence="1" id="KW-0175">Coiled coil</keyword>
<evidence type="ECO:0000313" key="4">
    <source>
        <dbReference type="Proteomes" id="UP001430953"/>
    </source>
</evidence>
<evidence type="ECO:0000256" key="1">
    <source>
        <dbReference type="SAM" id="Coils"/>
    </source>
</evidence>
<organism evidence="3 4">
    <name type="scientific">Cardiocondyla obscurior</name>
    <dbReference type="NCBI Taxonomy" id="286306"/>
    <lineage>
        <taxon>Eukaryota</taxon>
        <taxon>Metazoa</taxon>
        <taxon>Ecdysozoa</taxon>
        <taxon>Arthropoda</taxon>
        <taxon>Hexapoda</taxon>
        <taxon>Insecta</taxon>
        <taxon>Pterygota</taxon>
        <taxon>Neoptera</taxon>
        <taxon>Endopterygota</taxon>
        <taxon>Hymenoptera</taxon>
        <taxon>Apocrita</taxon>
        <taxon>Aculeata</taxon>
        <taxon>Formicoidea</taxon>
        <taxon>Formicidae</taxon>
        <taxon>Myrmicinae</taxon>
        <taxon>Cardiocondyla</taxon>
    </lineage>
</organism>
<evidence type="ECO:0000259" key="2">
    <source>
        <dbReference type="Pfam" id="PF13837"/>
    </source>
</evidence>
<protein>
    <recommendedName>
        <fullName evidence="2">Myb/SANT-like DNA-binding domain-containing protein</fullName>
    </recommendedName>
</protein>
<evidence type="ECO:0000313" key="3">
    <source>
        <dbReference type="EMBL" id="KAL0105252.1"/>
    </source>
</evidence>
<dbReference type="EMBL" id="JADYXP020000019">
    <property type="protein sequence ID" value="KAL0105252.1"/>
    <property type="molecule type" value="Genomic_DNA"/>
</dbReference>
<feature type="coiled-coil region" evidence="1">
    <location>
        <begin position="131"/>
        <end position="161"/>
    </location>
</feature>
<accession>A0AAW2EU96</accession>
<feature type="domain" description="Myb/SANT-like DNA-binding" evidence="2">
    <location>
        <begin position="3"/>
        <end position="47"/>
    </location>
</feature>
<dbReference type="InterPro" id="IPR044822">
    <property type="entry name" value="Myb_DNA-bind_4"/>
</dbReference>
<dbReference type="Proteomes" id="UP001430953">
    <property type="component" value="Unassembled WGS sequence"/>
</dbReference>